<keyword evidence="2" id="KW-1185">Reference proteome</keyword>
<comment type="caution">
    <text evidence="1">The sequence shown here is derived from an EMBL/GenBank/DDBJ whole genome shotgun (WGS) entry which is preliminary data.</text>
</comment>
<dbReference type="EMBL" id="CADEBC010000503">
    <property type="protein sequence ID" value="CAB3239673.1"/>
    <property type="molecule type" value="Genomic_DNA"/>
</dbReference>
<sequence length="78" mass="8489">MSEAETRRDFCSARVYPSKLGVLARVRYGDWRAGCTTRIAGGTCGAALCMPAQIFSAALARHSSHPCFLRAIQIHGVY</sequence>
<reference evidence="1 2" key="1">
    <citation type="submission" date="2020-04" db="EMBL/GenBank/DDBJ databases">
        <authorList>
            <person name="Wallbank WR R."/>
            <person name="Pardo Diaz C."/>
            <person name="Kozak K."/>
            <person name="Martin S."/>
            <person name="Jiggins C."/>
            <person name="Moest M."/>
            <person name="Warren A I."/>
            <person name="Byers J.R.P. K."/>
            <person name="Montejo-Kovacevich G."/>
            <person name="Yen C E."/>
        </authorList>
    </citation>
    <scope>NUCLEOTIDE SEQUENCE [LARGE SCALE GENOMIC DNA]</scope>
</reference>
<dbReference type="Proteomes" id="UP000494106">
    <property type="component" value="Unassembled WGS sequence"/>
</dbReference>
<proteinExistence type="predicted"/>
<protein>
    <submittedName>
        <fullName evidence="1">Uncharacterized protein</fullName>
    </submittedName>
</protein>
<accession>A0A8S0ZXU2</accession>
<evidence type="ECO:0000313" key="1">
    <source>
        <dbReference type="EMBL" id="CAB3239673.1"/>
    </source>
</evidence>
<name>A0A8S0ZXU2_ARCPL</name>
<evidence type="ECO:0000313" key="2">
    <source>
        <dbReference type="Proteomes" id="UP000494106"/>
    </source>
</evidence>
<organism evidence="1 2">
    <name type="scientific">Arctia plantaginis</name>
    <name type="common">Wood tiger moth</name>
    <name type="synonym">Phalaena plantaginis</name>
    <dbReference type="NCBI Taxonomy" id="874455"/>
    <lineage>
        <taxon>Eukaryota</taxon>
        <taxon>Metazoa</taxon>
        <taxon>Ecdysozoa</taxon>
        <taxon>Arthropoda</taxon>
        <taxon>Hexapoda</taxon>
        <taxon>Insecta</taxon>
        <taxon>Pterygota</taxon>
        <taxon>Neoptera</taxon>
        <taxon>Endopterygota</taxon>
        <taxon>Lepidoptera</taxon>
        <taxon>Glossata</taxon>
        <taxon>Ditrysia</taxon>
        <taxon>Noctuoidea</taxon>
        <taxon>Erebidae</taxon>
        <taxon>Arctiinae</taxon>
        <taxon>Arctia</taxon>
    </lineage>
</organism>
<gene>
    <name evidence="1" type="ORF">APLA_LOCUS7895</name>
</gene>
<dbReference type="AlphaFoldDB" id="A0A8S0ZXU2"/>